<reference evidence="3" key="1">
    <citation type="journal article" date="2019" name="Database">
        <title>The radish genome database (RadishGD): an integrated information resource for radish genomics.</title>
        <authorList>
            <person name="Yu H.J."/>
            <person name="Baek S."/>
            <person name="Lee Y.J."/>
            <person name="Cho A."/>
            <person name="Mun J.H."/>
        </authorList>
    </citation>
    <scope>NUCLEOTIDE SEQUENCE [LARGE SCALE GENOMIC DNA]</scope>
    <source>
        <strain evidence="3">cv. WK10039</strain>
    </source>
</reference>
<dbReference type="RefSeq" id="XP_056848938.1">
    <property type="nucleotide sequence ID" value="XM_056992958.1"/>
</dbReference>
<name>A0A9W3CBY4_RAPSA</name>
<dbReference type="PANTHER" id="PTHR22870">
    <property type="entry name" value="REGULATOR OF CHROMOSOME CONDENSATION"/>
    <property type="match status" value="1"/>
</dbReference>
<dbReference type="GeneID" id="108833541"/>
<dbReference type="InterPro" id="IPR051210">
    <property type="entry name" value="Ub_ligase/GEF_domain"/>
</dbReference>
<proteinExistence type="predicted"/>
<dbReference type="AlphaFoldDB" id="A0A9W3CBY4"/>
<evidence type="ECO:0000256" key="2">
    <source>
        <dbReference type="PROSITE-ProRule" id="PRU00235"/>
    </source>
</evidence>
<evidence type="ECO:0000313" key="3">
    <source>
        <dbReference type="Proteomes" id="UP000504610"/>
    </source>
</evidence>
<evidence type="ECO:0000313" key="4">
    <source>
        <dbReference type="RefSeq" id="XP_056848938.1"/>
    </source>
</evidence>
<sequence>MKKTLKFLHWLCLEENTDWLQVFFWDLTPWGTSTRRETGDDNRGRIESGFETVADFLMKAAHITRTESKHLLYSMRCILLASRDIATAQQVANGAPALGHGDTLDSQVPKTVQVLNNVGPVVQISDGAFYVLAVTEDRPVYSFGDDSDLCLGHGDFKHNRAGCLGHGDQRYKSIPKVCAGWMKTFVVSEAGLVYGFGLLNFGTLGFQGGRNEEVDQPRVIECLRSHHVLQVCDGMSHSLVVTQKGKLLQLLGLGDNTGFLLGLQTYLDATEIVPNS</sequence>
<accession>A0A9W3CBY4</accession>
<dbReference type="InterPro" id="IPR009091">
    <property type="entry name" value="RCC1/BLIP-II"/>
</dbReference>
<protein>
    <submittedName>
        <fullName evidence="4">Uncharacterized protein LOC108833541</fullName>
    </submittedName>
</protein>
<dbReference type="InterPro" id="IPR000408">
    <property type="entry name" value="Reg_chr_condens"/>
</dbReference>
<evidence type="ECO:0000256" key="1">
    <source>
        <dbReference type="ARBA" id="ARBA00022737"/>
    </source>
</evidence>
<organism evidence="3 4">
    <name type="scientific">Raphanus sativus</name>
    <name type="common">Radish</name>
    <name type="synonym">Raphanus raphanistrum var. sativus</name>
    <dbReference type="NCBI Taxonomy" id="3726"/>
    <lineage>
        <taxon>Eukaryota</taxon>
        <taxon>Viridiplantae</taxon>
        <taxon>Streptophyta</taxon>
        <taxon>Embryophyta</taxon>
        <taxon>Tracheophyta</taxon>
        <taxon>Spermatophyta</taxon>
        <taxon>Magnoliopsida</taxon>
        <taxon>eudicotyledons</taxon>
        <taxon>Gunneridae</taxon>
        <taxon>Pentapetalae</taxon>
        <taxon>rosids</taxon>
        <taxon>malvids</taxon>
        <taxon>Brassicales</taxon>
        <taxon>Brassicaceae</taxon>
        <taxon>Brassiceae</taxon>
        <taxon>Raphanus</taxon>
    </lineage>
</organism>
<dbReference type="Proteomes" id="UP000504610">
    <property type="component" value="Chromosome 8"/>
</dbReference>
<gene>
    <name evidence="4" type="primary">LOC108833541</name>
</gene>
<keyword evidence="3" id="KW-1185">Reference proteome</keyword>
<dbReference type="PANTHER" id="PTHR22870:SF408">
    <property type="entry name" value="OS09G0560450 PROTEIN"/>
    <property type="match status" value="1"/>
</dbReference>
<dbReference type="SUPFAM" id="SSF50985">
    <property type="entry name" value="RCC1/BLIP-II"/>
    <property type="match status" value="1"/>
</dbReference>
<dbReference type="Pfam" id="PF00415">
    <property type="entry name" value="RCC1"/>
    <property type="match status" value="1"/>
</dbReference>
<feature type="repeat" description="RCC1" evidence="2">
    <location>
        <begin position="191"/>
        <end position="244"/>
    </location>
</feature>
<dbReference type="PROSITE" id="PS50012">
    <property type="entry name" value="RCC1_3"/>
    <property type="match status" value="1"/>
</dbReference>
<dbReference type="KEGG" id="rsz:108833541"/>
<reference evidence="4" key="2">
    <citation type="submission" date="2025-08" db="UniProtKB">
        <authorList>
            <consortium name="RefSeq"/>
        </authorList>
    </citation>
    <scope>IDENTIFICATION</scope>
    <source>
        <tissue evidence="4">Leaf</tissue>
    </source>
</reference>
<dbReference type="OrthoDB" id="5981550at2759"/>
<keyword evidence="1" id="KW-0677">Repeat</keyword>
<dbReference type="Gene3D" id="2.130.10.30">
    <property type="entry name" value="Regulator of chromosome condensation 1/beta-lactamase-inhibitor protein II"/>
    <property type="match status" value="1"/>
</dbReference>